<proteinExistence type="inferred from homology"/>
<dbReference type="PANTHER" id="PTHR12161">
    <property type="entry name" value="IST1 FAMILY MEMBER"/>
    <property type="match status" value="1"/>
</dbReference>
<dbReference type="Pfam" id="PF03398">
    <property type="entry name" value="Ist1"/>
    <property type="match status" value="1"/>
</dbReference>
<feature type="compositionally biased region" description="Polar residues" evidence="2">
    <location>
        <begin position="204"/>
        <end position="214"/>
    </location>
</feature>
<organism evidence="3">
    <name type="scientific">Spirodela intermedia</name>
    <name type="common">Intermediate duckweed</name>
    <dbReference type="NCBI Taxonomy" id="51605"/>
    <lineage>
        <taxon>Eukaryota</taxon>
        <taxon>Viridiplantae</taxon>
        <taxon>Streptophyta</taxon>
        <taxon>Embryophyta</taxon>
        <taxon>Tracheophyta</taxon>
        <taxon>Spermatophyta</taxon>
        <taxon>Magnoliopsida</taxon>
        <taxon>Liliopsida</taxon>
        <taxon>Araceae</taxon>
        <taxon>Lemnoideae</taxon>
        <taxon>Spirodela</taxon>
    </lineage>
</organism>
<comment type="similarity">
    <text evidence="1">Belongs to the IST1 family.</text>
</comment>
<sequence>MGSRLSLCRVGFNSSKCKTEAKLAVARIKLLRNKREVQVRQMRRDVAMLLEGHQDSTARIRVEHVIREHNIMAANEIIELFCELIVARLPIIAKQRDCPPDLKEGISSLIFAAPRCSDIPELSRLRDVFEKKYGKDFVSAATDLRPESGVNRTLIEKLSVRTPSGEVKLKFMKEIAKEYQIEWDTTESELELLKPPEEPLVSSNEGKSSMQFKDSASAAQAAMELAEQATAAAQAAAHLARRSSQQGDYVTHLDNILYAQESSQGKTRPSMDSGGSGAGEGI</sequence>
<dbReference type="PANTHER" id="PTHR12161:SF55">
    <property type="entry name" value="REGULATOR OF VPS4 ACTIVITY IN THE MVB PATHWAY PROTEIN"/>
    <property type="match status" value="1"/>
</dbReference>
<evidence type="ECO:0000313" key="4">
    <source>
        <dbReference type="Proteomes" id="UP001189122"/>
    </source>
</evidence>
<evidence type="ECO:0000256" key="1">
    <source>
        <dbReference type="ARBA" id="ARBA00005536"/>
    </source>
</evidence>
<accession>A0A7I8IFJ9</accession>
<name>A0A7I8IFJ9_SPIIN</name>
<evidence type="ECO:0000256" key="2">
    <source>
        <dbReference type="SAM" id="MobiDB-lite"/>
    </source>
</evidence>
<dbReference type="EMBL" id="CACRZD030000002">
    <property type="protein sequence ID" value="CAA6656074.1"/>
    <property type="molecule type" value="Genomic_DNA"/>
</dbReference>
<gene>
    <name evidence="3" type="ORF">SI7747_02002614</name>
</gene>
<dbReference type="EMBL" id="LR743589">
    <property type="protein sequence ID" value="CAA2616392.1"/>
    <property type="molecule type" value="Genomic_DNA"/>
</dbReference>
<evidence type="ECO:0000313" key="3">
    <source>
        <dbReference type="EMBL" id="CAA2616392.1"/>
    </source>
</evidence>
<protein>
    <submittedName>
        <fullName evidence="3">Uncharacterized protein</fullName>
    </submittedName>
</protein>
<feature type="region of interest" description="Disordered" evidence="2">
    <location>
        <begin position="260"/>
        <end position="282"/>
    </location>
</feature>
<dbReference type="AlphaFoldDB" id="A0A7I8IFJ9"/>
<dbReference type="GO" id="GO:0015031">
    <property type="term" value="P:protein transport"/>
    <property type="evidence" value="ECO:0007669"/>
    <property type="project" value="InterPro"/>
</dbReference>
<feature type="region of interest" description="Disordered" evidence="2">
    <location>
        <begin position="195"/>
        <end position="215"/>
    </location>
</feature>
<dbReference type="InterPro" id="IPR042277">
    <property type="entry name" value="IST1-like"/>
</dbReference>
<dbReference type="Proteomes" id="UP001189122">
    <property type="component" value="Unassembled WGS sequence"/>
</dbReference>
<dbReference type="Gene3D" id="1.20.1260.60">
    <property type="entry name" value="Vacuolar protein sorting-associated protein Ist1"/>
    <property type="match status" value="1"/>
</dbReference>
<dbReference type="InterPro" id="IPR005061">
    <property type="entry name" value="Ist1"/>
</dbReference>
<reference evidence="3 4" key="1">
    <citation type="submission" date="2019-12" db="EMBL/GenBank/DDBJ databases">
        <authorList>
            <person name="Scholz U."/>
            <person name="Mascher M."/>
            <person name="Fiebig A."/>
        </authorList>
    </citation>
    <scope>NUCLEOTIDE SEQUENCE</scope>
</reference>
<keyword evidence="4" id="KW-1185">Reference proteome</keyword>
<dbReference type="FunFam" id="1.20.1260.60:FF:000003">
    <property type="entry name" value="IST1-like protein isoform A"/>
    <property type="match status" value="1"/>
</dbReference>